<keyword evidence="2 6" id="KW-0479">Metal-binding</keyword>
<dbReference type="GO" id="GO:0005737">
    <property type="term" value="C:cytoplasm"/>
    <property type="evidence" value="ECO:0007669"/>
    <property type="project" value="InterPro"/>
</dbReference>
<dbReference type="InterPro" id="IPR013083">
    <property type="entry name" value="Znf_RING/FYVE/PHD"/>
</dbReference>
<evidence type="ECO:0000256" key="4">
    <source>
        <dbReference type="ARBA" id="ARBA00022833"/>
    </source>
</evidence>
<evidence type="ECO:0000256" key="6">
    <source>
        <dbReference type="RuleBase" id="RU201113"/>
    </source>
</evidence>
<dbReference type="EC" id="2.3.2.27" evidence="6"/>
<dbReference type="InterPro" id="IPR018121">
    <property type="entry name" value="7-in-absentia-prot_TRAF-dom"/>
</dbReference>
<comment type="caution">
    <text evidence="9">The sequence shown here is derived from an EMBL/GenBank/DDBJ whole genome shotgun (WGS) entry which is preliminary data.</text>
</comment>
<keyword evidence="10" id="KW-1185">Reference proteome</keyword>
<name>A0AAV8ZAA9_9CUCU</name>
<protein>
    <recommendedName>
        <fullName evidence="6">E3 ubiquitin-protein ligase</fullName>
        <ecNumber evidence="6">2.3.2.27</ecNumber>
    </recommendedName>
</protein>
<dbReference type="InterPro" id="IPR004162">
    <property type="entry name" value="SINA-like_animal"/>
</dbReference>
<dbReference type="GO" id="GO:0008270">
    <property type="term" value="F:zinc ion binding"/>
    <property type="evidence" value="ECO:0007669"/>
    <property type="project" value="UniProtKB-KW"/>
</dbReference>
<dbReference type="Pfam" id="PF03145">
    <property type="entry name" value="Sina_TRAF"/>
    <property type="match status" value="1"/>
</dbReference>
<comment type="function">
    <text evidence="6">E3 ubiquitin-protein ligase that mediates ubiquitination and subsequent proteasomal degradation of target proteins. E3 ubiquitin ligases accept ubiquitin from an E2 ubiquitin-conjugating enzyme in the form of a thioester and then directly transfers the ubiquitin to targeted substrates.</text>
</comment>
<reference evidence="9" key="1">
    <citation type="journal article" date="2023" name="Insect Mol. Biol.">
        <title>Genome sequencing provides insights into the evolution of gene families encoding plant cell wall-degrading enzymes in longhorned beetles.</title>
        <authorList>
            <person name="Shin N.R."/>
            <person name="Okamura Y."/>
            <person name="Kirsch R."/>
            <person name="Pauchet Y."/>
        </authorList>
    </citation>
    <scope>NUCLEOTIDE SEQUENCE</scope>
    <source>
        <strain evidence="9">RBIC_L_NR</strain>
    </source>
</reference>
<feature type="compositionally biased region" description="Basic and acidic residues" evidence="7">
    <location>
        <begin position="188"/>
        <end position="219"/>
    </location>
</feature>
<dbReference type="Gene3D" id="2.60.210.10">
    <property type="entry name" value="Apoptosis, Tumor Necrosis Factor Receptor Associated Protein 2, Chain A"/>
    <property type="match status" value="1"/>
</dbReference>
<dbReference type="GO" id="GO:0061630">
    <property type="term" value="F:ubiquitin protein ligase activity"/>
    <property type="evidence" value="ECO:0007669"/>
    <property type="project" value="UniProtKB-EC"/>
</dbReference>
<evidence type="ECO:0000259" key="8">
    <source>
        <dbReference type="PROSITE" id="PS51081"/>
    </source>
</evidence>
<dbReference type="PROSITE" id="PS51081">
    <property type="entry name" value="ZF_SIAH"/>
    <property type="match status" value="1"/>
</dbReference>
<sequence length="243" mass="28993">MRYPCINFQSGCNSRLFYNEREAHELGCSYKCLKCPIEKCAWVGRLGDIARHWASKKITSKPYHASNICHTKMKSESYYVNMVEAYEKLFWFKYKLSNRKLYWAMQLIGNSSEAENYFYEIEVFKPGRTKRKILLSDYCQSIDIENPCLFKEGVCISINSDMVDQFLREDRLLTYYMRVYATKVEKTEEEAVSRENPNERKQRDRSMGPHQFRNKDTSRKYSQGRKHCFVIKKKKICIFLVEN</sequence>
<organism evidence="9 10">
    <name type="scientific">Rhamnusium bicolor</name>
    <dbReference type="NCBI Taxonomy" id="1586634"/>
    <lineage>
        <taxon>Eukaryota</taxon>
        <taxon>Metazoa</taxon>
        <taxon>Ecdysozoa</taxon>
        <taxon>Arthropoda</taxon>
        <taxon>Hexapoda</taxon>
        <taxon>Insecta</taxon>
        <taxon>Pterygota</taxon>
        <taxon>Neoptera</taxon>
        <taxon>Endopterygota</taxon>
        <taxon>Coleoptera</taxon>
        <taxon>Polyphaga</taxon>
        <taxon>Cucujiformia</taxon>
        <taxon>Chrysomeloidea</taxon>
        <taxon>Cerambycidae</taxon>
        <taxon>Lepturinae</taxon>
        <taxon>Rhagiini</taxon>
        <taxon>Rhamnusium</taxon>
    </lineage>
</organism>
<dbReference type="GO" id="GO:0043161">
    <property type="term" value="P:proteasome-mediated ubiquitin-dependent protein catabolic process"/>
    <property type="evidence" value="ECO:0007669"/>
    <property type="project" value="TreeGrafter"/>
</dbReference>
<comment type="pathway">
    <text evidence="6">Protein modification; protein ubiquitination.</text>
</comment>
<gene>
    <name evidence="9" type="ORF">NQ314_006023</name>
</gene>
<dbReference type="AlphaFoldDB" id="A0AAV8ZAA9"/>
<dbReference type="PANTHER" id="PTHR45877">
    <property type="entry name" value="E3 UBIQUITIN-PROTEIN LIGASE SIAH2"/>
    <property type="match status" value="1"/>
</dbReference>
<evidence type="ECO:0000313" key="10">
    <source>
        <dbReference type="Proteomes" id="UP001162156"/>
    </source>
</evidence>
<feature type="domain" description="SIAH-type" evidence="8">
    <location>
        <begin position="1"/>
        <end position="58"/>
    </location>
</feature>
<evidence type="ECO:0000256" key="1">
    <source>
        <dbReference type="ARBA" id="ARBA00009119"/>
    </source>
</evidence>
<comment type="domain">
    <text evidence="6">The RING-type zinc finger domain is essential for ubiquitin ligase activity.</text>
</comment>
<dbReference type="Pfam" id="PF21361">
    <property type="entry name" value="Sina_ZnF"/>
    <property type="match status" value="1"/>
</dbReference>
<keyword evidence="4 6" id="KW-0862">Zinc</keyword>
<dbReference type="Gene3D" id="3.30.40.10">
    <property type="entry name" value="Zinc/RING finger domain, C3HC4 (zinc finger)"/>
    <property type="match status" value="1"/>
</dbReference>
<dbReference type="InterPro" id="IPR013010">
    <property type="entry name" value="Znf_SIAH"/>
</dbReference>
<evidence type="ECO:0000256" key="5">
    <source>
        <dbReference type="PROSITE-ProRule" id="PRU00455"/>
    </source>
</evidence>
<accession>A0AAV8ZAA9</accession>
<comment type="catalytic activity">
    <reaction evidence="6">
        <text>S-ubiquitinyl-[E2 ubiquitin-conjugating enzyme]-L-cysteine + [acceptor protein]-L-lysine = [E2 ubiquitin-conjugating enzyme]-L-cysteine + N(6)-ubiquitinyl-[acceptor protein]-L-lysine.</text>
        <dbReference type="EC" id="2.3.2.27"/>
    </reaction>
</comment>
<evidence type="ECO:0000256" key="7">
    <source>
        <dbReference type="SAM" id="MobiDB-lite"/>
    </source>
</evidence>
<evidence type="ECO:0000256" key="3">
    <source>
        <dbReference type="ARBA" id="ARBA00022771"/>
    </source>
</evidence>
<dbReference type="InterPro" id="IPR008974">
    <property type="entry name" value="TRAF-like"/>
</dbReference>
<keyword evidence="6" id="KW-0833">Ubl conjugation pathway</keyword>
<proteinExistence type="inferred from homology"/>
<dbReference type="EMBL" id="JANEYF010001630">
    <property type="protein sequence ID" value="KAJ8960697.1"/>
    <property type="molecule type" value="Genomic_DNA"/>
</dbReference>
<dbReference type="GO" id="GO:0031624">
    <property type="term" value="F:ubiquitin conjugating enzyme binding"/>
    <property type="evidence" value="ECO:0007669"/>
    <property type="project" value="TreeGrafter"/>
</dbReference>
<evidence type="ECO:0000313" key="9">
    <source>
        <dbReference type="EMBL" id="KAJ8960697.1"/>
    </source>
</evidence>
<dbReference type="SUPFAM" id="SSF49599">
    <property type="entry name" value="TRAF domain-like"/>
    <property type="match status" value="1"/>
</dbReference>
<dbReference type="Proteomes" id="UP001162156">
    <property type="component" value="Unassembled WGS sequence"/>
</dbReference>
<comment type="similarity">
    <text evidence="1 6">Belongs to the SINA (Seven in absentia) family.</text>
</comment>
<feature type="region of interest" description="Disordered" evidence="7">
    <location>
        <begin position="188"/>
        <end position="220"/>
    </location>
</feature>
<evidence type="ECO:0000256" key="2">
    <source>
        <dbReference type="ARBA" id="ARBA00022723"/>
    </source>
</evidence>
<dbReference type="PANTHER" id="PTHR45877:SF2">
    <property type="entry name" value="E3 UBIQUITIN-PROTEIN LIGASE SINA-RELATED"/>
    <property type="match status" value="1"/>
</dbReference>
<keyword evidence="3 5" id="KW-0863">Zinc-finger</keyword>
<comment type="domain">
    <text evidence="6">The SBD domain (substrate-binding domain) mediates the interaction with substrate proteins. It is related to the TRAF family.</text>
</comment>